<dbReference type="Proteomes" id="UP000289340">
    <property type="component" value="Chromosome 15"/>
</dbReference>
<protein>
    <submittedName>
        <fullName evidence="1">Photosystem II 5 kDa protein, chloroplastic</fullName>
    </submittedName>
</protein>
<dbReference type="EMBL" id="QZWG01000015">
    <property type="protein sequence ID" value="RZB66590.1"/>
    <property type="molecule type" value="Genomic_DNA"/>
</dbReference>
<reference evidence="1 2" key="1">
    <citation type="submission" date="2018-09" db="EMBL/GenBank/DDBJ databases">
        <title>A high-quality reference genome of wild soybean provides a powerful tool to mine soybean genomes.</title>
        <authorList>
            <person name="Xie M."/>
            <person name="Chung C.Y.L."/>
            <person name="Li M.-W."/>
            <person name="Wong F.-L."/>
            <person name="Chan T.-F."/>
            <person name="Lam H.-M."/>
        </authorList>
    </citation>
    <scope>NUCLEOTIDE SEQUENCE [LARGE SCALE GENOMIC DNA]</scope>
    <source>
        <strain evidence="2">cv. W05</strain>
        <tissue evidence="1">Hypocotyl of etiolated seedlings</tissue>
    </source>
</reference>
<proteinExistence type="predicted"/>
<dbReference type="PANTHER" id="PTHR34940:SF1">
    <property type="entry name" value="PHOTOSYSTEM II 5 KDA PROTEIN, CHLOROPLASTIC"/>
    <property type="match status" value="1"/>
</dbReference>
<evidence type="ECO:0000313" key="2">
    <source>
        <dbReference type="Proteomes" id="UP000289340"/>
    </source>
</evidence>
<evidence type="ECO:0000313" key="1">
    <source>
        <dbReference type="EMBL" id="RZB66590.1"/>
    </source>
</evidence>
<dbReference type="AlphaFoldDB" id="A0A445GZ91"/>
<organism evidence="1 2">
    <name type="scientific">Glycine soja</name>
    <name type="common">Wild soybean</name>
    <dbReference type="NCBI Taxonomy" id="3848"/>
    <lineage>
        <taxon>Eukaryota</taxon>
        <taxon>Viridiplantae</taxon>
        <taxon>Streptophyta</taxon>
        <taxon>Embryophyta</taxon>
        <taxon>Tracheophyta</taxon>
        <taxon>Spermatophyta</taxon>
        <taxon>Magnoliopsida</taxon>
        <taxon>eudicotyledons</taxon>
        <taxon>Gunneridae</taxon>
        <taxon>Pentapetalae</taxon>
        <taxon>rosids</taxon>
        <taxon>fabids</taxon>
        <taxon>Fabales</taxon>
        <taxon>Fabaceae</taxon>
        <taxon>Papilionoideae</taxon>
        <taxon>50 kb inversion clade</taxon>
        <taxon>NPAAA clade</taxon>
        <taxon>indigoferoid/millettioid clade</taxon>
        <taxon>Phaseoleae</taxon>
        <taxon>Glycine</taxon>
        <taxon>Glycine subgen. Soja</taxon>
    </lineage>
</organism>
<dbReference type="InterPro" id="IPR040296">
    <property type="entry name" value="PSBT"/>
</dbReference>
<dbReference type="PANTHER" id="PTHR34940">
    <property type="entry name" value="PHOTOSYSTEM II 5 KDA PROTEIN, CHLOROPLASTIC"/>
    <property type="match status" value="1"/>
</dbReference>
<comment type="caution">
    <text evidence="1">The sequence shown here is derived from an EMBL/GenBank/DDBJ whole genome shotgun (WGS) entry which is preliminary data.</text>
</comment>
<sequence>MASFTMTASILGGPAVTNRLAVATQRRSLVVNAAKAVEAEKVSYDNDMDGSNGRRNLMFAAAAAAAVCSVAGMAVADEPKPGTPAAKKKPTTLTRRQRAIVVVAEDIEHMDHAADEAHEEHHDPVTDDECTELKLAYHGRKMKKFERPALEIEDLDFRFPCLPFLSYCEWILRKGPVTRAMSKRLQEDWARAAKEGPRVLMNLKSTKFRALLSLSLYSSPSSSKLLSMASYGGELLLDSSSP</sequence>
<keyword evidence="2" id="KW-1185">Reference proteome</keyword>
<accession>A0A445GZ91</accession>
<gene>
    <name evidence="1" type="ORF">D0Y65_042242</name>
</gene>
<name>A0A445GZ91_GLYSO</name>